<dbReference type="STRING" id="288705.RSal33209_0600"/>
<dbReference type="InterPro" id="IPR029062">
    <property type="entry name" value="Class_I_gatase-like"/>
</dbReference>
<evidence type="ECO:0000313" key="2">
    <source>
        <dbReference type="Proteomes" id="UP000002007"/>
    </source>
</evidence>
<dbReference type="InterPro" id="IPR011697">
    <property type="entry name" value="Peptidase_C26"/>
</dbReference>
<dbReference type="GO" id="GO:0033969">
    <property type="term" value="F:gamma-glutamyl-gamma-aminobutyrate hydrolase activity"/>
    <property type="evidence" value="ECO:0007669"/>
    <property type="project" value="TreeGrafter"/>
</dbReference>
<dbReference type="CDD" id="cd01745">
    <property type="entry name" value="GATase1_2"/>
    <property type="match status" value="1"/>
</dbReference>
<keyword evidence="1" id="KW-0808">Transferase</keyword>
<dbReference type="PANTHER" id="PTHR43235:SF1">
    <property type="entry name" value="GLUTAMINE AMIDOTRANSFERASE PB2B2.05-RELATED"/>
    <property type="match status" value="1"/>
</dbReference>
<organism evidence="1 2">
    <name type="scientific">Renibacterium salmoninarum (strain ATCC 33209 / DSM 20767 / JCM 11484 / NBRC 15589 / NCIMB 2235)</name>
    <dbReference type="NCBI Taxonomy" id="288705"/>
    <lineage>
        <taxon>Bacteria</taxon>
        <taxon>Bacillati</taxon>
        <taxon>Actinomycetota</taxon>
        <taxon>Actinomycetes</taxon>
        <taxon>Micrococcales</taxon>
        <taxon>Micrococcaceae</taxon>
        <taxon>Renibacterium</taxon>
    </lineage>
</organism>
<protein>
    <submittedName>
        <fullName evidence="1">Glutamine amidotransferase, class I</fullName>
    </submittedName>
</protein>
<reference evidence="2" key="1">
    <citation type="journal article" date="2008" name="J. Bacteriol.">
        <title>Genome sequence of the fish pathogen Renibacterium salmoninarum suggests reductive evolution away from an environmental Arthrobacter ancestor.</title>
        <authorList>
            <person name="Wiens G.D."/>
            <person name="Rockey D.D."/>
            <person name="Wu Z."/>
            <person name="Chang J."/>
            <person name="Levy R."/>
            <person name="Crane S."/>
            <person name="Chen D.S."/>
            <person name="Capri G.R."/>
            <person name="Burnett J.R."/>
            <person name="Sudheesh P.S."/>
            <person name="Schipma M.J."/>
            <person name="Burd H."/>
            <person name="Bhattacharyya A."/>
            <person name="Rhodes L.D."/>
            <person name="Kaul R."/>
            <person name="Strom M.S."/>
        </authorList>
    </citation>
    <scope>NUCLEOTIDE SEQUENCE [LARGE SCALE GENOMIC DNA]</scope>
    <source>
        <strain evidence="2">ATCC 33209 / DSM 20767 / JCM 11484 / NBRC 15589 / NCIMB 2235</strain>
    </source>
</reference>
<evidence type="ECO:0000313" key="1">
    <source>
        <dbReference type="EMBL" id="ABY22349.1"/>
    </source>
</evidence>
<keyword evidence="2" id="KW-1185">Reference proteome</keyword>
<dbReference type="AlphaFoldDB" id="A9WLF0"/>
<dbReference type="GO" id="GO:0005829">
    <property type="term" value="C:cytosol"/>
    <property type="evidence" value="ECO:0007669"/>
    <property type="project" value="TreeGrafter"/>
</dbReference>
<dbReference type="KEGG" id="rsa:RSal33209_0600"/>
<dbReference type="GO" id="GO:0016740">
    <property type="term" value="F:transferase activity"/>
    <property type="evidence" value="ECO:0007669"/>
    <property type="project" value="UniProtKB-KW"/>
</dbReference>
<dbReference type="SMR" id="A9WLF0"/>
<dbReference type="eggNOG" id="COG2071">
    <property type="taxonomic scope" value="Bacteria"/>
</dbReference>
<accession>A9WLF0</accession>
<name>A9WLF0_RENSM</name>
<dbReference type="Proteomes" id="UP000002007">
    <property type="component" value="Chromosome"/>
</dbReference>
<proteinExistence type="predicted"/>
<dbReference type="HOGENOM" id="CLU_030756_4_0_11"/>
<dbReference type="InterPro" id="IPR044668">
    <property type="entry name" value="PuuD-like"/>
</dbReference>
<dbReference type="Pfam" id="PF07722">
    <property type="entry name" value="Peptidase_C26"/>
    <property type="match status" value="1"/>
</dbReference>
<dbReference type="EMBL" id="CP000910">
    <property type="protein sequence ID" value="ABY22349.1"/>
    <property type="molecule type" value="Genomic_DNA"/>
</dbReference>
<keyword evidence="1" id="KW-0315">Glutamine amidotransferase</keyword>
<dbReference type="SUPFAM" id="SSF52317">
    <property type="entry name" value="Class I glutamine amidotransferase-like"/>
    <property type="match status" value="1"/>
</dbReference>
<dbReference type="Gene3D" id="3.40.50.880">
    <property type="match status" value="1"/>
</dbReference>
<dbReference type="PROSITE" id="PS51273">
    <property type="entry name" value="GATASE_TYPE_1"/>
    <property type="match status" value="1"/>
</dbReference>
<dbReference type="PANTHER" id="PTHR43235">
    <property type="entry name" value="GLUTAMINE AMIDOTRANSFERASE PB2B2.05-RELATED"/>
    <property type="match status" value="1"/>
</dbReference>
<dbReference type="GO" id="GO:0006598">
    <property type="term" value="P:polyamine catabolic process"/>
    <property type="evidence" value="ECO:0007669"/>
    <property type="project" value="TreeGrafter"/>
</dbReference>
<sequence length="247" mass="26131">MTTYLQRGQWGVWDEAAAILPDAYVSAVISAGGTPILLPPAFAPEGPDASVLELLDGLIISGGVDVDPANYGAEPHPKTSWQSDRDTFDIALTDAALDTGLPLLAICRGAQILNVARGGTLIQHLPDALPEANYQPAPGVFGTVDFCTEAGTVSRELLGEQASAPVYHHQAIDVVGRGLSVTAKATDGTIEAIEADAPGWNLGVQFHPEQNSEDPRLFVGLIAEARKYAQARLVSQLNKNTREEAKN</sequence>
<gene>
    <name evidence="1" type="ordered locus">RSal33209_0600</name>
</gene>